<evidence type="ECO:0000313" key="2">
    <source>
        <dbReference type="EMBL" id="CAF1591645.1"/>
    </source>
</evidence>
<protein>
    <submittedName>
        <fullName evidence="3">Uncharacterized protein</fullName>
    </submittedName>
</protein>
<accession>A0A8S2VQN2</accession>
<feature type="coiled-coil region" evidence="1">
    <location>
        <begin position="31"/>
        <end position="96"/>
    </location>
</feature>
<evidence type="ECO:0000256" key="1">
    <source>
        <dbReference type="SAM" id="Coils"/>
    </source>
</evidence>
<comment type="caution">
    <text evidence="3">The sequence shown here is derived from an EMBL/GenBank/DDBJ whole genome shotgun (WGS) entry which is preliminary data.</text>
</comment>
<dbReference type="AlphaFoldDB" id="A0A8S2VQN2"/>
<name>A0A8S2VQN2_9BILA</name>
<evidence type="ECO:0000313" key="4">
    <source>
        <dbReference type="Proteomes" id="UP000682733"/>
    </source>
</evidence>
<dbReference type="Proteomes" id="UP000682733">
    <property type="component" value="Unassembled WGS sequence"/>
</dbReference>
<feature type="non-terminal residue" evidence="3">
    <location>
        <position position="113"/>
    </location>
</feature>
<evidence type="ECO:0000313" key="3">
    <source>
        <dbReference type="EMBL" id="CAF4395914.1"/>
    </source>
</evidence>
<keyword evidence="1" id="KW-0175">Coiled coil</keyword>
<dbReference type="EMBL" id="CAJNOK010048344">
    <property type="protein sequence ID" value="CAF1591645.1"/>
    <property type="molecule type" value="Genomic_DNA"/>
</dbReference>
<proteinExistence type="predicted"/>
<organism evidence="3 4">
    <name type="scientific">Didymodactylos carnosus</name>
    <dbReference type="NCBI Taxonomy" id="1234261"/>
    <lineage>
        <taxon>Eukaryota</taxon>
        <taxon>Metazoa</taxon>
        <taxon>Spiralia</taxon>
        <taxon>Gnathifera</taxon>
        <taxon>Rotifera</taxon>
        <taxon>Eurotatoria</taxon>
        <taxon>Bdelloidea</taxon>
        <taxon>Philodinida</taxon>
        <taxon>Philodinidae</taxon>
        <taxon>Didymodactylos</taxon>
    </lineage>
</organism>
<dbReference type="Proteomes" id="UP000677228">
    <property type="component" value="Unassembled WGS sequence"/>
</dbReference>
<reference evidence="3" key="1">
    <citation type="submission" date="2021-02" db="EMBL/GenBank/DDBJ databases">
        <authorList>
            <person name="Nowell W R."/>
        </authorList>
    </citation>
    <scope>NUCLEOTIDE SEQUENCE</scope>
</reference>
<gene>
    <name evidence="2" type="ORF">OVA965_LOCUS41586</name>
    <name evidence="3" type="ORF">TMI583_LOCUS43269</name>
</gene>
<dbReference type="EMBL" id="CAJOBA010071783">
    <property type="protein sequence ID" value="CAF4395914.1"/>
    <property type="molecule type" value="Genomic_DNA"/>
</dbReference>
<sequence length="113" mass="13404">EKDRKIDDFVLKLELANKTNETTLLERTDIINNLAQQLTSCQERYNDLMNENNKQIHLREQLQQLNSEKNKAEQLCNTLQIEIQQLKEKLQANEDLFKIKNFTHVVDYSNTAR</sequence>